<sequence>MAPSLGIPDDAIIQIAFHLQDPSHLFAWLEALGPALRPDPLECLWKLGLTKQHADLWPQLVISMDDLSLDPTTRSALESIAKYYTDVRLINFVDLPWLHSNLHPLALQTWHFDSDIPTSPPFSWTIWASMRITRLYLSDLSDDMILVEILSQLHHLTAFQLNLPSGCRVEIPIESILAWAASSAQLTELELFTPCASIRLTERMVSHLVDWFQRQPVRVFGFSYWGFHHQVNDPDVVHAFYSTLFNCPTMDLLTCHFIDLNGVNWTDLTISTRRFELSACNMSSDIVTALATQLTNSARLEHFILHGYDDPNMAGIEHFFSVVPRMLSLKVLDLSYCHFESKTAWQTLAPLVQAFQVDTLIFCGVKLTPNAAQWLAHALLANDNIQALDIRYNYVGFEGAKTLIQTNLKRRVRLVSIRLEYNSIRQCEKPLLQDVATQCGVQILTL</sequence>
<dbReference type="InterPro" id="IPR032675">
    <property type="entry name" value="LRR_dom_sf"/>
</dbReference>
<evidence type="ECO:0000313" key="1">
    <source>
        <dbReference type="EMBL" id="KAF0731308.1"/>
    </source>
</evidence>
<dbReference type="Proteomes" id="UP000481153">
    <property type="component" value="Unassembled WGS sequence"/>
</dbReference>
<reference evidence="1 2" key="1">
    <citation type="submission" date="2019-07" db="EMBL/GenBank/DDBJ databases">
        <title>Genomics analysis of Aphanomyces spp. identifies a new class of oomycete effector associated with host adaptation.</title>
        <authorList>
            <person name="Gaulin E."/>
        </authorList>
    </citation>
    <scope>NUCLEOTIDE SEQUENCE [LARGE SCALE GENOMIC DNA]</scope>
    <source>
        <strain evidence="1 2">ATCC 201684</strain>
    </source>
</reference>
<proteinExistence type="predicted"/>
<comment type="caution">
    <text evidence="1">The sequence shown here is derived from an EMBL/GenBank/DDBJ whole genome shotgun (WGS) entry which is preliminary data.</text>
</comment>
<dbReference type="SUPFAM" id="SSF52047">
    <property type="entry name" value="RNI-like"/>
    <property type="match status" value="1"/>
</dbReference>
<organism evidence="1 2">
    <name type="scientific">Aphanomyces euteiches</name>
    <dbReference type="NCBI Taxonomy" id="100861"/>
    <lineage>
        <taxon>Eukaryota</taxon>
        <taxon>Sar</taxon>
        <taxon>Stramenopiles</taxon>
        <taxon>Oomycota</taxon>
        <taxon>Saprolegniomycetes</taxon>
        <taxon>Saprolegniales</taxon>
        <taxon>Verrucalvaceae</taxon>
        <taxon>Aphanomyces</taxon>
    </lineage>
</organism>
<dbReference type="AlphaFoldDB" id="A0A6G0WUV5"/>
<accession>A0A6G0WUV5</accession>
<gene>
    <name evidence="1" type="ORF">Ae201684_011372</name>
</gene>
<name>A0A6G0WUV5_9STRA</name>
<dbReference type="Gene3D" id="3.80.10.10">
    <property type="entry name" value="Ribonuclease Inhibitor"/>
    <property type="match status" value="1"/>
</dbReference>
<evidence type="ECO:0000313" key="2">
    <source>
        <dbReference type="Proteomes" id="UP000481153"/>
    </source>
</evidence>
<protein>
    <recommendedName>
        <fullName evidence="3">F-box domain-containing protein</fullName>
    </recommendedName>
</protein>
<evidence type="ECO:0008006" key="3">
    <source>
        <dbReference type="Google" id="ProtNLM"/>
    </source>
</evidence>
<keyword evidence="2" id="KW-1185">Reference proteome</keyword>
<dbReference type="VEuPathDB" id="FungiDB:AeMF1_021206"/>
<dbReference type="EMBL" id="VJMJ01000144">
    <property type="protein sequence ID" value="KAF0731308.1"/>
    <property type="molecule type" value="Genomic_DNA"/>
</dbReference>